<gene>
    <name evidence="1" type="ORF">BpHYR1_008194</name>
</gene>
<accession>A0A3M7SSB4</accession>
<organism evidence="1 2">
    <name type="scientific">Brachionus plicatilis</name>
    <name type="common">Marine rotifer</name>
    <name type="synonym">Brachionus muelleri</name>
    <dbReference type="NCBI Taxonomy" id="10195"/>
    <lineage>
        <taxon>Eukaryota</taxon>
        <taxon>Metazoa</taxon>
        <taxon>Spiralia</taxon>
        <taxon>Gnathifera</taxon>
        <taxon>Rotifera</taxon>
        <taxon>Eurotatoria</taxon>
        <taxon>Monogononta</taxon>
        <taxon>Pseudotrocha</taxon>
        <taxon>Ploima</taxon>
        <taxon>Brachionidae</taxon>
        <taxon>Brachionus</taxon>
    </lineage>
</organism>
<evidence type="ECO:0000313" key="1">
    <source>
        <dbReference type="EMBL" id="RNA38673.1"/>
    </source>
</evidence>
<reference evidence="1 2" key="1">
    <citation type="journal article" date="2018" name="Sci. Rep.">
        <title>Genomic signatures of local adaptation to the degree of environmental predictability in rotifers.</title>
        <authorList>
            <person name="Franch-Gras L."/>
            <person name="Hahn C."/>
            <person name="Garcia-Roger E.M."/>
            <person name="Carmona M.J."/>
            <person name="Serra M."/>
            <person name="Gomez A."/>
        </authorList>
    </citation>
    <scope>NUCLEOTIDE SEQUENCE [LARGE SCALE GENOMIC DNA]</scope>
    <source>
        <strain evidence="1">HYR1</strain>
    </source>
</reference>
<dbReference type="OrthoDB" id="10151629at2759"/>
<keyword evidence="2" id="KW-1185">Reference proteome</keyword>
<proteinExistence type="predicted"/>
<dbReference type="EMBL" id="REGN01000840">
    <property type="protein sequence ID" value="RNA38673.1"/>
    <property type="molecule type" value="Genomic_DNA"/>
</dbReference>
<sequence length="110" mass="13056">MILFSLLKLHVARAHPNIYKSIEVFKIQETSTFTKYKHALLNRPAPPRKKFDVGKDTELKIYKKILDEKSIDVDVYITDQFCNFCLTNVRLAKYWLTKIYKINQYLANQN</sequence>
<dbReference type="Proteomes" id="UP000276133">
    <property type="component" value="Unassembled WGS sequence"/>
</dbReference>
<protein>
    <submittedName>
        <fullName evidence="1">Uncharacterized protein</fullName>
    </submittedName>
</protein>
<comment type="caution">
    <text evidence="1">The sequence shown here is derived from an EMBL/GenBank/DDBJ whole genome shotgun (WGS) entry which is preliminary data.</text>
</comment>
<dbReference type="AlphaFoldDB" id="A0A3M7SSB4"/>
<evidence type="ECO:0000313" key="2">
    <source>
        <dbReference type="Proteomes" id="UP000276133"/>
    </source>
</evidence>
<name>A0A3M7SSB4_BRAPC</name>